<protein>
    <submittedName>
        <fullName evidence="3">Uncharacterized protein</fullName>
    </submittedName>
</protein>
<feature type="transmembrane region" description="Helical" evidence="2">
    <location>
        <begin position="7"/>
        <end position="28"/>
    </location>
</feature>
<accession>A0ABW9KNL3</accession>
<sequence>MLSRNLYILAATLGFFALVAYVIGFSGIAHEPGAPQDASLWHMIGIILLLLGLVVTLFGVFQSMFEQAERRSARQAGQDRAKSPRRSDGGPVR</sequence>
<comment type="caution">
    <text evidence="3">The sequence shown here is derived from an EMBL/GenBank/DDBJ whole genome shotgun (WGS) entry which is preliminary data.</text>
</comment>
<keyword evidence="2" id="KW-0812">Transmembrane</keyword>
<organism evidence="3 4">
    <name type="scientific">Terriglobus aquaticus</name>
    <dbReference type="NCBI Taxonomy" id="940139"/>
    <lineage>
        <taxon>Bacteria</taxon>
        <taxon>Pseudomonadati</taxon>
        <taxon>Acidobacteriota</taxon>
        <taxon>Terriglobia</taxon>
        <taxon>Terriglobales</taxon>
        <taxon>Acidobacteriaceae</taxon>
        <taxon>Terriglobus</taxon>
    </lineage>
</organism>
<keyword evidence="2" id="KW-1133">Transmembrane helix</keyword>
<gene>
    <name evidence="3" type="ORF">ACK2TP_16545</name>
</gene>
<keyword evidence="4" id="KW-1185">Reference proteome</keyword>
<name>A0ABW9KNL3_9BACT</name>
<evidence type="ECO:0000313" key="3">
    <source>
        <dbReference type="EMBL" id="MFN2977382.1"/>
    </source>
</evidence>
<evidence type="ECO:0000256" key="1">
    <source>
        <dbReference type="SAM" id="MobiDB-lite"/>
    </source>
</evidence>
<feature type="region of interest" description="Disordered" evidence="1">
    <location>
        <begin position="71"/>
        <end position="93"/>
    </location>
</feature>
<reference evidence="3 4" key="1">
    <citation type="submission" date="2024-12" db="EMBL/GenBank/DDBJ databases">
        <authorList>
            <person name="Lee Y."/>
        </authorList>
    </citation>
    <scope>NUCLEOTIDE SEQUENCE [LARGE SCALE GENOMIC DNA]</scope>
    <source>
        <strain evidence="3 4">03SUJ4</strain>
    </source>
</reference>
<keyword evidence="2" id="KW-0472">Membrane</keyword>
<dbReference type="EMBL" id="JBJYXY010000001">
    <property type="protein sequence ID" value="MFN2977382.1"/>
    <property type="molecule type" value="Genomic_DNA"/>
</dbReference>
<dbReference type="RefSeq" id="WP_263414453.1">
    <property type="nucleotide sequence ID" value="NZ_BAABBH010000001.1"/>
</dbReference>
<proteinExistence type="predicted"/>
<evidence type="ECO:0000256" key="2">
    <source>
        <dbReference type="SAM" id="Phobius"/>
    </source>
</evidence>
<evidence type="ECO:0000313" key="4">
    <source>
        <dbReference type="Proteomes" id="UP001634747"/>
    </source>
</evidence>
<dbReference type="Proteomes" id="UP001634747">
    <property type="component" value="Unassembled WGS sequence"/>
</dbReference>
<feature type="transmembrane region" description="Helical" evidence="2">
    <location>
        <begin position="40"/>
        <end position="61"/>
    </location>
</feature>